<evidence type="ECO:0000256" key="2">
    <source>
        <dbReference type="ARBA" id="ARBA00023315"/>
    </source>
</evidence>
<dbReference type="InterPro" id="IPR016181">
    <property type="entry name" value="Acyl_CoA_acyltransferase"/>
</dbReference>
<protein>
    <submittedName>
        <fullName evidence="6">Acetyltransferase, GNAT family protein</fullName>
    </submittedName>
</protein>
<evidence type="ECO:0000313" key="6">
    <source>
        <dbReference type="EMBL" id="EAY06947.1"/>
    </source>
</evidence>
<dbReference type="FunCoup" id="A2EK54">
    <property type="interactions" value="358"/>
</dbReference>
<dbReference type="GO" id="GO:1990189">
    <property type="term" value="F:protein N-terminal-serine acetyltransferase activity"/>
    <property type="evidence" value="ECO:0000318"/>
    <property type="project" value="GO_Central"/>
</dbReference>
<dbReference type="eggNOG" id="KOG3235">
    <property type="taxonomic scope" value="Eukaryota"/>
</dbReference>
<dbReference type="KEGG" id="tva:4764826"/>
<sequence>MPISVRRVKITDLNEMQQTNLSCLAENYHMWFWLYHYLIYPASSHCAVDSLNHILGYVLSKMDDDSRRKNPNEPLHALMTSVAVYNGYRKLGLAKQLMLSSQRENQLCYKAEYVLLHVRETNRAGHLLYENSLGYVKNQVCKEYYVDGEDAWSMKLVLPKTEAQLAEEAAKKAASSQPRKPKKGGRR</sequence>
<dbReference type="GO" id="GO:1990190">
    <property type="term" value="F:protein-N-terminal-glutamate acetyltransferase activity"/>
    <property type="evidence" value="ECO:0000318"/>
    <property type="project" value="GO_Central"/>
</dbReference>
<dbReference type="Proteomes" id="UP000001542">
    <property type="component" value="Unassembled WGS sequence"/>
</dbReference>
<dbReference type="OMA" id="LPENYFM"/>
<keyword evidence="1" id="KW-0808">Transferase</keyword>
<organism evidence="6 7">
    <name type="scientific">Trichomonas vaginalis (strain ATCC PRA-98 / G3)</name>
    <dbReference type="NCBI Taxonomy" id="412133"/>
    <lineage>
        <taxon>Eukaryota</taxon>
        <taxon>Metamonada</taxon>
        <taxon>Parabasalia</taxon>
        <taxon>Trichomonadida</taxon>
        <taxon>Trichomonadidae</taxon>
        <taxon>Trichomonas</taxon>
    </lineage>
</organism>
<dbReference type="Pfam" id="PF00583">
    <property type="entry name" value="Acetyltransf_1"/>
    <property type="match status" value="1"/>
</dbReference>
<accession>A2EK54</accession>
<dbReference type="FunFam" id="3.40.630.30:FF:000315">
    <property type="entry name" value="Acetyltransferase, GNAT family protein"/>
    <property type="match status" value="1"/>
</dbReference>
<dbReference type="EMBL" id="DS113411">
    <property type="protein sequence ID" value="EAY06947.1"/>
    <property type="molecule type" value="Genomic_DNA"/>
</dbReference>
<comment type="similarity">
    <text evidence="3">Belongs to the acetyltransferase family. ARD1 subfamily.</text>
</comment>
<dbReference type="InterPro" id="IPR045047">
    <property type="entry name" value="Ard1-like"/>
</dbReference>
<feature type="region of interest" description="Disordered" evidence="4">
    <location>
        <begin position="167"/>
        <end position="187"/>
    </location>
</feature>
<dbReference type="VEuPathDB" id="TrichDB:TVAG_099870"/>
<dbReference type="InterPro" id="IPR000182">
    <property type="entry name" value="GNAT_dom"/>
</dbReference>
<name>A2EK54_TRIV3</name>
<evidence type="ECO:0000256" key="4">
    <source>
        <dbReference type="SAM" id="MobiDB-lite"/>
    </source>
</evidence>
<gene>
    <name evidence="6" type="ORF">TVAG_099870</name>
</gene>
<dbReference type="SMR" id="A2EK54"/>
<dbReference type="VEuPathDB" id="TrichDB:TVAGG3_0838240"/>
<reference evidence="6" key="2">
    <citation type="journal article" date="2007" name="Science">
        <title>Draft genome sequence of the sexually transmitted pathogen Trichomonas vaginalis.</title>
        <authorList>
            <person name="Carlton J.M."/>
            <person name="Hirt R.P."/>
            <person name="Silva J.C."/>
            <person name="Delcher A.L."/>
            <person name="Schatz M."/>
            <person name="Zhao Q."/>
            <person name="Wortman J.R."/>
            <person name="Bidwell S.L."/>
            <person name="Alsmark U.C.M."/>
            <person name="Besteiro S."/>
            <person name="Sicheritz-Ponten T."/>
            <person name="Noel C.J."/>
            <person name="Dacks J.B."/>
            <person name="Foster P.G."/>
            <person name="Simillion C."/>
            <person name="Van de Peer Y."/>
            <person name="Miranda-Saavedra D."/>
            <person name="Barton G.J."/>
            <person name="Westrop G.D."/>
            <person name="Mueller S."/>
            <person name="Dessi D."/>
            <person name="Fiori P.L."/>
            <person name="Ren Q."/>
            <person name="Paulsen I."/>
            <person name="Zhang H."/>
            <person name="Bastida-Corcuera F.D."/>
            <person name="Simoes-Barbosa A."/>
            <person name="Brown M.T."/>
            <person name="Hayes R.D."/>
            <person name="Mukherjee M."/>
            <person name="Okumura C.Y."/>
            <person name="Schneider R."/>
            <person name="Smith A.J."/>
            <person name="Vanacova S."/>
            <person name="Villalvazo M."/>
            <person name="Haas B.J."/>
            <person name="Pertea M."/>
            <person name="Feldblyum T.V."/>
            <person name="Utterback T.R."/>
            <person name="Shu C.L."/>
            <person name="Osoegawa K."/>
            <person name="de Jong P.J."/>
            <person name="Hrdy I."/>
            <person name="Horvathova L."/>
            <person name="Zubacova Z."/>
            <person name="Dolezal P."/>
            <person name="Malik S.B."/>
            <person name="Logsdon J.M. Jr."/>
            <person name="Henze K."/>
            <person name="Gupta A."/>
            <person name="Wang C.C."/>
            <person name="Dunne R.L."/>
            <person name="Upcroft J.A."/>
            <person name="Upcroft P."/>
            <person name="White O."/>
            <person name="Salzberg S.L."/>
            <person name="Tang P."/>
            <person name="Chiu C.-H."/>
            <person name="Lee Y.-S."/>
            <person name="Embley T.M."/>
            <person name="Coombs G.H."/>
            <person name="Mottram J.C."/>
            <person name="Tachezy J."/>
            <person name="Fraser-Liggett C.M."/>
            <person name="Johnson P.J."/>
        </authorList>
    </citation>
    <scope>NUCLEOTIDE SEQUENCE [LARGE SCALE GENOMIC DNA]</scope>
    <source>
        <strain evidence="6">G3</strain>
    </source>
</reference>
<dbReference type="PANTHER" id="PTHR23091">
    <property type="entry name" value="N-TERMINAL ACETYLTRANSFERASE"/>
    <property type="match status" value="1"/>
</dbReference>
<evidence type="ECO:0000259" key="5">
    <source>
        <dbReference type="PROSITE" id="PS51186"/>
    </source>
</evidence>
<dbReference type="Gene3D" id="3.40.630.30">
    <property type="match status" value="1"/>
</dbReference>
<dbReference type="AlphaFoldDB" id="A2EK54"/>
<dbReference type="PROSITE" id="PS51186">
    <property type="entry name" value="GNAT"/>
    <property type="match status" value="1"/>
</dbReference>
<feature type="domain" description="N-acetyltransferase" evidence="5">
    <location>
        <begin position="3"/>
        <end position="159"/>
    </location>
</feature>
<reference evidence="6" key="1">
    <citation type="submission" date="2006-10" db="EMBL/GenBank/DDBJ databases">
        <authorList>
            <person name="Amadeo P."/>
            <person name="Zhao Q."/>
            <person name="Wortman J."/>
            <person name="Fraser-Liggett C."/>
            <person name="Carlton J."/>
        </authorList>
    </citation>
    <scope>NUCLEOTIDE SEQUENCE</scope>
    <source>
        <strain evidence="6">G3</strain>
    </source>
</reference>
<dbReference type="RefSeq" id="XP_001319170.1">
    <property type="nucleotide sequence ID" value="XM_001319135.1"/>
</dbReference>
<keyword evidence="7" id="KW-1185">Reference proteome</keyword>
<dbReference type="PANTHER" id="PTHR23091:SF4">
    <property type="entry name" value="N-TERMINAL AMINO-ACID N(ALPHA)-ACETYLTRANSFERASE NATA"/>
    <property type="match status" value="1"/>
</dbReference>
<dbReference type="OrthoDB" id="25586at2759"/>
<dbReference type="SUPFAM" id="SSF55729">
    <property type="entry name" value="Acyl-CoA N-acyltransferases (Nat)"/>
    <property type="match status" value="1"/>
</dbReference>
<proteinExistence type="inferred from homology"/>
<evidence type="ECO:0000256" key="1">
    <source>
        <dbReference type="ARBA" id="ARBA00022679"/>
    </source>
</evidence>
<keyword evidence="2" id="KW-0012">Acyltransferase</keyword>
<dbReference type="InParanoid" id="A2EK54"/>
<dbReference type="STRING" id="5722.A2EK54"/>
<evidence type="ECO:0000313" key="7">
    <source>
        <dbReference type="Proteomes" id="UP000001542"/>
    </source>
</evidence>
<dbReference type="GO" id="GO:0031415">
    <property type="term" value="C:NatA complex"/>
    <property type="evidence" value="ECO:0000318"/>
    <property type="project" value="GO_Central"/>
</dbReference>
<evidence type="ECO:0000256" key="3">
    <source>
        <dbReference type="ARBA" id="ARBA00025786"/>
    </source>
</evidence>